<dbReference type="EMBL" id="JAPEIS010000002">
    <property type="protein sequence ID" value="KAJ8068943.1"/>
    <property type="molecule type" value="Genomic_DNA"/>
</dbReference>
<evidence type="ECO:0000256" key="2">
    <source>
        <dbReference type="ARBA" id="ARBA00023239"/>
    </source>
</evidence>
<evidence type="ECO:0000313" key="3">
    <source>
        <dbReference type="EMBL" id="KAJ8068943.1"/>
    </source>
</evidence>
<dbReference type="Gene3D" id="3.30.2040.10">
    <property type="entry name" value="PSTPO5379-like domain"/>
    <property type="match status" value="1"/>
</dbReference>
<evidence type="ECO:0008006" key="5">
    <source>
        <dbReference type="Google" id="ProtNLM"/>
    </source>
</evidence>
<dbReference type="Pfam" id="PF07286">
    <property type="entry name" value="D-Glu_cyclase"/>
    <property type="match status" value="1"/>
</dbReference>
<dbReference type="InterPro" id="IPR009906">
    <property type="entry name" value="D-Glu_cyclase"/>
</dbReference>
<dbReference type="GO" id="GO:0006536">
    <property type="term" value="P:glutamate metabolic process"/>
    <property type="evidence" value="ECO:0007669"/>
    <property type="project" value="TreeGrafter"/>
</dbReference>
<accession>A0A9X0DQD8</accession>
<comment type="caution">
    <text evidence="3">The sequence shown here is derived from an EMBL/GenBank/DDBJ whole genome shotgun (WGS) entry which is preliminary data.</text>
</comment>
<keyword evidence="4" id="KW-1185">Reference proteome</keyword>
<gene>
    <name evidence="3" type="ORF">OCU04_002624</name>
</gene>
<dbReference type="SUPFAM" id="SSF160920">
    <property type="entry name" value="PSTPO5379-like"/>
    <property type="match status" value="1"/>
</dbReference>
<reference evidence="3" key="1">
    <citation type="submission" date="2022-11" db="EMBL/GenBank/DDBJ databases">
        <title>Genome Resource of Sclerotinia nivalis Strain SnTB1, a Plant Pathogen Isolated from American Ginseng.</title>
        <authorList>
            <person name="Fan S."/>
        </authorList>
    </citation>
    <scope>NUCLEOTIDE SEQUENCE</scope>
    <source>
        <strain evidence="3">SnTB1</strain>
    </source>
</reference>
<dbReference type="Proteomes" id="UP001152300">
    <property type="component" value="Unassembled WGS sequence"/>
</dbReference>
<evidence type="ECO:0000313" key="4">
    <source>
        <dbReference type="Proteomes" id="UP001152300"/>
    </source>
</evidence>
<dbReference type="PIRSF" id="PIRSF029755">
    <property type="entry name" value="UCP029755"/>
    <property type="match status" value="1"/>
</dbReference>
<dbReference type="OrthoDB" id="10262538at2759"/>
<comment type="similarity">
    <text evidence="1">Belongs to the D-glutamate cyclase family.</text>
</comment>
<organism evidence="3 4">
    <name type="scientific">Sclerotinia nivalis</name>
    <dbReference type="NCBI Taxonomy" id="352851"/>
    <lineage>
        <taxon>Eukaryota</taxon>
        <taxon>Fungi</taxon>
        <taxon>Dikarya</taxon>
        <taxon>Ascomycota</taxon>
        <taxon>Pezizomycotina</taxon>
        <taxon>Leotiomycetes</taxon>
        <taxon>Helotiales</taxon>
        <taxon>Sclerotiniaceae</taxon>
        <taxon>Sclerotinia</taxon>
    </lineage>
</organism>
<dbReference type="PANTHER" id="PTHR32022">
    <property type="entry name" value="D-GLUTAMATE CYCLASE, MITOCHONDRIAL"/>
    <property type="match status" value="1"/>
</dbReference>
<dbReference type="InterPro" id="IPR038021">
    <property type="entry name" value="Putative_hydro-lyase"/>
</dbReference>
<name>A0A9X0DQD8_9HELO</name>
<dbReference type="Gene3D" id="3.40.1640.10">
    <property type="entry name" value="PSTPO5379-like"/>
    <property type="match status" value="1"/>
</dbReference>
<dbReference type="InterPro" id="IPR016938">
    <property type="entry name" value="UPF0317"/>
</dbReference>
<proteinExistence type="inferred from homology"/>
<sequence>MSGAAVRASARNGEITGQTSALAPSYLQANLIVLPSRYADDFKRFCKRNPVPCPVIARSAVKGSYNALESWIEGVADGDLAADVDIRTDIPKYMVYENGELLGDHVDDIKEYWTEDHVAFLIGCSYSFEGALIDGGLMPQHIRQRRNVPMYKTNIPLCPAGVFGQGTYVVSMRPYKKDNIEKVREITRPYLATHGEPIAWGWDAVERLGIQDITKPDWGDTSVDDDGNPLVLVKGREDEMAPVFWGCGVTPQHAVVSAGLEGIVMGHAPGHMLVLDCRDGDLVKNEMNRTPKSYV</sequence>
<keyword evidence="2" id="KW-0456">Lyase</keyword>
<dbReference type="AlphaFoldDB" id="A0A9X0DQD8"/>
<dbReference type="FunFam" id="3.40.1640.10:FF:000002">
    <property type="entry name" value="DUF1445 domain protein"/>
    <property type="match status" value="1"/>
</dbReference>
<dbReference type="GO" id="GO:0047820">
    <property type="term" value="F:D-glutamate cyclase activity"/>
    <property type="evidence" value="ECO:0007669"/>
    <property type="project" value="TreeGrafter"/>
</dbReference>
<dbReference type="FunFam" id="3.30.2040.10:FF:000001">
    <property type="entry name" value="D-glutamate cyclase, mitochondrial"/>
    <property type="match status" value="1"/>
</dbReference>
<evidence type="ECO:0000256" key="1">
    <source>
        <dbReference type="ARBA" id="ARBA00007896"/>
    </source>
</evidence>
<protein>
    <recommendedName>
        <fullName evidence="5">DUF1445 domain protein</fullName>
    </recommendedName>
</protein>
<dbReference type="PANTHER" id="PTHR32022:SF10">
    <property type="entry name" value="D-GLUTAMATE CYCLASE, MITOCHONDRIAL"/>
    <property type="match status" value="1"/>
</dbReference>